<proteinExistence type="predicted"/>
<accession>A0ABS6XCN2</accession>
<evidence type="ECO:0000256" key="1">
    <source>
        <dbReference type="SAM" id="MobiDB-lite"/>
    </source>
</evidence>
<feature type="compositionally biased region" description="Basic and acidic residues" evidence="1">
    <location>
        <begin position="34"/>
        <end position="70"/>
    </location>
</feature>
<dbReference type="RefSeq" id="WP_199110084.1">
    <property type="nucleotide sequence ID" value="NZ_JAHWXQ010000002.1"/>
</dbReference>
<organism evidence="2 3">
    <name type="scientific">Pontibacter populi</name>
    <dbReference type="NCBI Taxonomy" id="890055"/>
    <lineage>
        <taxon>Bacteria</taxon>
        <taxon>Pseudomonadati</taxon>
        <taxon>Bacteroidota</taxon>
        <taxon>Cytophagia</taxon>
        <taxon>Cytophagales</taxon>
        <taxon>Hymenobacteraceae</taxon>
        <taxon>Pontibacter</taxon>
    </lineage>
</organism>
<feature type="compositionally biased region" description="Basic residues" evidence="1">
    <location>
        <begin position="95"/>
        <end position="107"/>
    </location>
</feature>
<evidence type="ECO:0000313" key="2">
    <source>
        <dbReference type="EMBL" id="MBW3365621.1"/>
    </source>
</evidence>
<gene>
    <name evidence="2" type="ORF">KYK27_11225</name>
</gene>
<comment type="caution">
    <text evidence="2">The sequence shown here is derived from an EMBL/GenBank/DDBJ whole genome shotgun (WGS) entry which is preliminary data.</text>
</comment>
<reference evidence="2 3" key="1">
    <citation type="submission" date="2021-07" db="EMBL/GenBank/DDBJ databases">
        <authorList>
            <person name="Kim M.K."/>
        </authorList>
    </citation>
    <scope>NUCLEOTIDE SEQUENCE [LARGE SCALE GENOMIC DNA]</scope>
    <source>
        <strain evidence="2 3">HLY7-15</strain>
    </source>
</reference>
<feature type="region of interest" description="Disordered" evidence="1">
    <location>
        <begin position="22"/>
        <end position="107"/>
    </location>
</feature>
<dbReference type="EMBL" id="JAHWXQ010000002">
    <property type="protein sequence ID" value="MBW3365621.1"/>
    <property type="molecule type" value="Genomic_DNA"/>
</dbReference>
<dbReference type="Proteomes" id="UP000774935">
    <property type="component" value="Unassembled WGS sequence"/>
</dbReference>
<keyword evidence="3" id="KW-1185">Reference proteome</keyword>
<evidence type="ECO:0008006" key="4">
    <source>
        <dbReference type="Google" id="ProtNLM"/>
    </source>
</evidence>
<sequence>MKKYITAIVGLSVLGLVSCTSLSEGEEGAPGVERNQRVRYRGDAGAGLRDRMDEQSSEINRKRNIEESGRNDPAMKPPEVRPEQLPNAPVDTTRHTPRPVNRRKGGN</sequence>
<protein>
    <recommendedName>
        <fullName evidence="4">Lipoprotein</fullName>
    </recommendedName>
</protein>
<evidence type="ECO:0000313" key="3">
    <source>
        <dbReference type="Proteomes" id="UP000774935"/>
    </source>
</evidence>
<dbReference type="PROSITE" id="PS51257">
    <property type="entry name" value="PROKAR_LIPOPROTEIN"/>
    <property type="match status" value="1"/>
</dbReference>
<name>A0ABS6XCN2_9BACT</name>